<evidence type="ECO:0000256" key="9">
    <source>
        <dbReference type="PROSITE-ProRule" id="PRU00047"/>
    </source>
</evidence>
<dbReference type="PANTHER" id="PTHR46543:SF1">
    <property type="entry name" value="ZINC FINGER CCHC DOMAIN-CONTAINING PROTEIN 7"/>
    <property type="match status" value="1"/>
</dbReference>
<evidence type="ECO:0000256" key="5">
    <source>
        <dbReference type="ARBA" id="ARBA00022833"/>
    </source>
</evidence>
<dbReference type="GO" id="GO:0071038">
    <property type="term" value="P:TRAMP-dependent tRNA surveillance pathway"/>
    <property type="evidence" value="ECO:0007669"/>
    <property type="project" value="TreeGrafter"/>
</dbReference>
<dbReference type="GO" id="GO:0003723">
    <property type="term" value="F:RNA binding"/>
    <property type="evidence" value="ECO:0007669"/>
    <property type="project" value="TreeGrafter"/>
</dbReference>
<dbReference type="GO" id="GO:0071031">
    <property type="term" value="P:nuclear mRNA surveillance of mRNA 3'-end processing"/>
    <property type="evidence" value="ECO:0007669"/>
    <property type="project" value="TreeGrafter"/>
</dbReference>
<reference evidence="12" key="1">
    <citation type="submission" date="2020-01" db="EMBL/GenBank/DDBJ databases">
        <title>Draft genome sequence of the Termite Coptotermes fromosanus.</title>
        <authorList>
            <person name="Itakura S."/>
            <person name="Yosikawa Y."/>
            <person name="Umezawa K."/>
        </authorList>
    </citation>
    <scope>NUCLEOTIDE SEQUENCE [LARGE SCALE GENOMIC DNA]</scope>
</reference>
<proteinExistence type="predicted"/>
<evidence type="ECO:0000256" key="7">
    <source>
        <dbReference type="ARBA" id="ARBA00041190"/>
    </source>
</evidence>
<keyword evidence="6" id="KW-0539">Nucleus</keyword>
<dbReference type="OrthoDB" id="7608935at2759"/>
<dbReference type="GO" id="GO:0071039">
    <property type="term" value="P:nuclear polyadenylation-dependent CUT catabolic process"/>
    <property type="evidence" value="ECO:0007669"/>
    <property type="project" value="TreeGrafter"/>
</dbReference>
<keyword evidence="2" id="KW-0479">Metal-binding</keyword>
<evidence type="ECO:0000313" key="11">
    <source>
        <dbReference type="EMBL" id="GFG34487.1"/>
    </source>
</evidence>
<dbReference type="SMART" id="SM00343">
    <property type="entry name" value="ZnF_C2HC"/>
    <property type="match status" value="4"/>
</dbReference>
<dbReference type="GO" id="GO:0031499">
    <property type="term" value="C:TRAMP complex"/>
    <property type="evidence" value="ECO:0007669"/>
    <property type="project" value="TreeGrafter"/>
</dbReference>
<evidence type="ECO:0000256" key="1">
    <source>
        <dbReference type="ARBA" id="ARBA00004123"/>
    </source>
</evidence>
<accession>A0A6L2PXI8</accession>
<dbReference type="InterPro" id="IPR051644">
    <property type="entry name" value="TRAMP_AT-DNA-binding"/>
</dbReference>
<name>A0A6L2PXI8_COPFO</name>
<dbReference type="GO" id="GO:0071037">
    <property type="term" value="P:nuclear polyadenylation-dependent snRNA catabolic process"/>
    <property type="evidence" value="ECO:0007669"/>
    <property type="project" value="TreeGrafter"/>
</dbReference>
<keyword evidence="4 9" id="KW-0863">Zinc-finger</keyword>
<comment type="caution">
    <text evidence="11">The sequence shown here is derived from an EMBL/GenBank/DDBJ whole genome shotgun (WGS) entry which is preliminary data.</text>
</comment>
<protein>
    <recommendedName>
        <fullName evidence="7">Zinc finger CCHC domain-containing protein 7</fullName>
    </recommendedName>
    <alternativeName>
        <fullName evidence="8">TRAMP-like complex RNA-binding factor ZCCHC7</fullName>
    </alternativeName>
</protein>
<dbReference type="InterPro" id="IPR001878">
    <property type="entry name" value="Znf_CCHC"/>
</dbReference>
<feature type="domain" description="CCHC-type" evidence="10">
    <location>
        <begin position="340"/>
        <end position="354"/>
    </location>
</feature>
<dbReference type="PROSITE" id="PS50158">
    <property type="entry name" value="ZF_CCHC"/>
    <property type="match status" value="1"/>
</dbReference>
<dbReference type="InterPro" id="IPR036875">
    <property type="entry name" value="Znf_CCHC_sf"/>
</dbReference>
<evidence type="ECO:0000256" key="6">
    <source>
        <dbReference type="ARBA" id="ARBA00023242"/>
    </source>
</evidence>
<evidence type="ECO:0000256" key="2">
    <source>
        <dbReference type="ARBA" id="ARBA00022723"/>
    </source>
</evidence>
<evidence type="ECO:0000313" key="12">
    <source>
        <dbReference type="Proteomes" id="UP000502823"/>
    </source>
</evidence>
<keyword evidence="5" id="KW-0862">Zinc</keyword>
<comment type="subcellular location">
    <subcellularLocation>
        <location evidence="1">Nucleus</location>
    </subcellularLocation>
</comment>
<sequence length="491" mass="55491">METSGSTDDDDEDYDTLLYSIVHHSAEGFPEGRNIHVQPGSSPKIRTLCHRIERSVSPQPTTSYCKVAEQKVCHAGTVRSRVGDIDVLPYNEKTSTLTSEVRNKRTEWLTRGKKNSKEQHVVDVITIESSDTECESVVEVPESGDAHVLLNNNKTDTSAINMRNKRRSQHLNIGGKGSEQEHIINIDGSDTECESVLEVESVPSLSVGPYGADDSMAKEGSCVMKSTCMKGEDSQAKKRKQKKGAKGTRYPGNIIDYISPKSWTPEMQHFYSDSWGGENFDVNELRKTMSDNPADWRVLDIDIIPHHTSTYKDRSKKCNNCNSWGHVVKFCPHPKKPTVCIFCGKTGHEQWKCPTPMCLNCGKHSRMYEESCDRCVMTKELYPCSNCNKVGHPDTVCPEIWRAYHSVTSSEGLSAAPSETIYKPQKDQWCPNCAQRGHRFHECSLLPKTFYMSSESYNPMKRKLEFTEMKTKKKKKRRKAKSCLFVPTVPL</sequence>
<dbReference type="Gene3D" id="4.10.60.10">
    <property type="entry name" value="Zinc finger, CCHC-type"/>
    <property type="match status" value="2"/>
</dbReference>
<gene>
    <name evidence="11" type="ORF">Cfor_07714</name>
</gene>
<evidence type="ECO:0000256" key="8">
    <source>
        <dbReference type="ARBA" id="ARBA00043023"/>
    </source>
</evidence>
<evidence type="ECO:0000256" key="4">
    <source>
        <dbReference type="ARBA" id="ARBA00022771"/>
    </source>
</evidence>
<dbReference type="GO" id="GO:0008270">
    <property type="term" value="F:zinc ion binding"/>
    <property type="evidence" value="ECO:0007669"/>
    <property type="project" value="UniProtKB-KW"/>
</dbReference>
<dbReference type="EMBL" id="BLKM01008651">
    <property type="protein sequence ID" value="GFG34487.1"/>
    <property type="molecule type" value="Genomic_DNA"/>
</dbReference>
<dbReference type="GO" id="GO:0071036">
    <property type="term" value="P:nuclear polyadenylation-dependent snoRNA catabolic process"/>
    <property type="evidence" value="ECO:0007669"/>
    <property type="project" value="TreeGrafter"/>
</dbReference>
<organism evidence="11 12">
    <name type="scientific">Coptotermes formosanus</name>
    <name type="common">Formosan subterranean termite</name>
    <dbReference type="NCBI Taxonomy" id="36987"/>
    <lineage>
        <taxon>Eukaryota</taxon>
        <taxon>Metazoa</taxon>
        <taxon>Ecdysozoa</taxon>
        <taxon>Arthropoda</taxon>
        <taxon>Hexapoda</taxon>
        <taxon>Insecta</taxon>
        <taxon>Pterygota</taxon>
        <taxon>Neoptera</taxon>
        <taxon>Polyneoptera</taxon>
        <taxon>Dictyoptera</taxon>
        <taxon>Blattodea</taxon>
        <taxon>Blattoidea</taxon>
        <taxon>Termitoidae</taxon>
        <taxon>Rhinotermitidae</taxon>
        <taxon>Coptotermes</taxon>
    </lineage>
</organism>
<dbReference type="SUPFAM" id="SSF57756">
    <property type="entry name" value="Retrovirus zinc finger-like domains"/>
    <property type="match status" value="1"/>
</dbReference>
<dbReference type="PANTHER" id="PTHR46543">
    <property type="entry name" value="ZINC FINGER CCHC DOMAIN-CONTAINING PROTEIN 7"/>
    <property type="match status" value="1"/>
</dbReference>
<evidence type="ECO:0000259" key="10">
    <source>
        <dbReference type="PROSITE" id="PS50158"/>
    </source>
</evidence>
<dbReference type="GO" id="GO:0071035">
    <property type="term" value="P:nuclear polyadenylation-dependent rRNA catabolic process"/>
    <property type="evidence" value="ECO:0007669"/>
    <property type="project" value="TreeGrafter"/>
</dbReference>
<keyword evidence="12" id="KW-1185">Reference proteome</keyword>
<dbReference type="Proteomes" id="UP000502823">
    <property type="component" value="Unassembled WGS sequence"/>
</dbReference>
<dbReference type="InParanoid" id="A0A6L2PXI8"/>
<keyword evidence="3" id="KW-0677">Repeat</keyword>
<dbReference type="AlphaFoldDB" id="A0A6L2PXI8"/>
<evidence type="ECO:0000256" key="3">
    <source>
        <dbReference type="ARBA" id="ARBA00022737"/>
    </source>
</evidence>